<dbReference type="AlphaFoldDB" id="A0A8J7YNY9"/>
<gene>
    <name evidence="3" type="ORF">KIY12_05795</name>
</gene>
<sequence>LSVLLIAAFIISSAAVIVTEPAKNTASNTTSGKVLSASPSSSPDPVLLTVDVLGTLTGGAPFTPLTDAAVTLQNTHYPSLTYTVTYNSTLSGYVIAGAPSGPLEPGYYWVNASAPGYFTGHLSSPLRFNDTASINEQIILTQVAPLGSGSGTVTVFVNNTKYAPSGLKGAFVQFMETGPVLSQYGEGNQTIYSGYTDSAGKLSLAISDKYNYTVLVSFNNLNSSYYQSQEFFADNYTALSAAQVSSSPSISVSLPTASDVQANVFSYNGMPLTGIRAFMLSYAGTNVPLSQRLIQGSVSSSLVSFFVPVGRYVIAVNATGYATYISNVTVTASDFPGILLPSITLSGKFTSSAPLSVTSVTYSQSSVNWRYLNISFRQTLDAGSPVYGVPFSYVPSARMQFALAFNNGYPSINSTAQIQSFLAELGPEYTTTYNLWSVNSSAYMSNVSAFTFSLSGVFTGSIVANSTFSIYSNDSYSAELSSLPANVSSYSAVFDAAYNTTEMHYYNTILLPPGFELYSNSTTSTGVSVSGHTTVVVFTTIVSTGYATVSMTVKIGQKPVVKAAAVTGKYSYAYTKSGVVEYYIVRAGMPINYTAQGSYDPSGGPLYYSWHWNSTTYSSSYTNTSSTVVSHTYYNYTTPGVFINITLSATTVTGKMSNTTISVRVANDTTLTAVISAVNKTLSNGRIYTGQDVLLTVNGLKSKASISPGDDQGIIISYNFSWGDGIHNYTIVTNTQSNLNASHSYSKAGNYTLNLTVTDEVGFTNTTSITVQVNKTLKPIVSFVVYNKYWKAADGSVQENTTVHFNASATTDPDFNNSVLMFQWNFGDIHNITNATTKGNITYEKYVNLTGAQGGMNVTHIYTAISTTPLTVNLTVVAPNGVKASSTYSLVVTSEPRPDLRVINITFKPKAFTQGSPGRINVTIMNVGNANATSAKVKVYSIAAQSGVKALIGTITVFYNGTNKTPVSVIKPNETVYGYITWTPSTFGNFTIKAETSAALQLLSVDNTGTQPIAVSQSQVAVYALYAGIVIIIVAVIAVIALRRRMPARGRDRGKDQKKGR</sequence>
<dbReference type="CDD" id="cd00146">
    <property type="entry name" value="PKD"/>
    <property type="match status" value="1"/>
</dbReference>
<evidence type="ECO:0000313" key="3">
    <source>
        <dbReference type="EMBL" id="MBX8644218.1"/>
    </source>
</evidence>
<keyword evidence="1" id="KW-1133">Transmembrane helix</keyword>
<comment type="caution">
    <text evidence="3">The sequence shown here is derived from an EMBL/GenBank/DDBJ whole genome shotgun (WGS) entry which is preliminary data.</text>
</comment>
<protein>
    <submittedName>
        <fullName evidence="3">PKD domain-containing protein</fullName>
    </submittedName>
</protein>
<dbReference type="Pfam" id="PF07705">
    <property type="entry name" value="CARDB"/>
    <property type="match status" value="1"/>
</dbReference>
<keyword evidence="1" id="KW-0472">Membrane</keyword>
<keyword evidence="1" id="KW-0812">Transmembrane</keyword>
<feature type="transmembrane region" description="Helical" evidence="1">
    <location>
        <begin position="1020"/>
        <end position="1042"/>
    </location>
</feature>
<dbReference type="Pfam" id="PF18911">
    <property type="entry name" value="PKD_4"/>
    <property type="match status" value="1"/>
</dbReference>
<organism evidence="3 4">
    <name type="scientific">Candidatus Sysuiplasma superficiale</name>
    <dbReference type="NCBI Taxonomy" id="2823368"/>
    <lineage>
        <taxon>Archaea</taxon>
        <taxon>Methanobacteriati</taxon>
        <taxon>Thermoplasmatota</taxon>
        <taxon>Thermoplasmata</taxon>
        <taxon>Candidatus Sysuiplasmatales</taxon>
        <taxon>Candidatus Sysuiplasmataceae</taxon>
        <taxon>Candidatus Sysuiplasma</taxon>
    </lineage>
</organism>
<evidence type="ECO:0000256" key="1">
    <source>
        <dbReference type="SAM" id="Phobius"/>
    </source>
</evidence>
<evidence type="ECO:0000259" key="2">
    <source>
        <dbReference type="PROSITE" id="PS50093"/>
    </source>
</evidence>
<dbReference type="PROSITE" id="PS50093">
    <property type="entry name" value="PKD"/>
    <property type="match status" value="1"/>
</dbReference>
<dbReference type="EMBL" id="JAHEAC010000046">
    <property type="protein sequence ID" value="MBX8644218.1"/>
    <property type="molecule type" value="Genomic_DNA"/>
</dbReference>
<reference evidence="3" key="1">
    <citation type="submission" date="2021-05" db="EMBL/GenBank/DDBJ databases">
        <title>Genomic insights into ecological role and evolution of a novel Thermoplasmata order Candidatus Sysuiplasmatales.</title>
        <authorList>
            <person name="Yuan Y."/>
        </authorList>
    </citation>
    <scope>NUCLEOTIDE SEQUENCE</scope>
    <source>
        <strain evidence="3">TUT19-bin139</strain>
    </source>
</reference>
<proteinExistence type="predicted"/>
<feature type="domain" description="PKD" evidence="2">
    <location>
        <begin position="709"/>
        <end position="780"/>
    </location>
</feature>
<dbReference type="Proteomes" id="UP000750197">
    <property type="component" value="Unassembled WGS sequence"/>
</dbReference>
<name>A0A8J7YNY9_9ARCH</name>
<dbReference type="SUPFAM" id="SSF49299">
    <property type="entry name" value="PKD domain"/>
    <property type="match status" value="1"/>
</dbReference>
<evidence type="ECO:0000313" key="4">
    <source>
        <dbReference type="Proteomes" id="UP000750197"/>
    </source>
</evidence>
<feature type="non-terminal residue" evidence="3">
    <location>
        <position position="1"/>
    </location>
</feature>
<dbReference type="SMART" id="SM00089">
    <property type="entry name" value="PKD"/>
    <property type="match status" value="2"/>
</dbReference>
<dbReference type="InterPro" id="IPR035986">
    <property type="entry name" value="PKD_dom_sf"/>
</dbReference>
<dbReference type="InterPro" id="IPR000601">
    <property type="entry name" value="PKD_dom"/>
</dbReference>
<dbReference type="InterPro" id="IPR022409">
    <property type="entry name" value="PKD/Chitinase_dom"/>
</dbReference>
<dbReference type="Gene3D" id="2.60.40.10">
    <property type="entry name" value="Immunoglobulins"/>
    <property type="match status" value="4"/>
</dbReference>
<dbReference type="InterPro" id="IPR013783">
    <property type="entry name" value="Ig-like_fold"/>
</dbReference>
<dbReference type="InterPro" id="IPR011635">
    <property type="entry name" value="CARDB"/>
</dbReference>
<accession>A0A8J7YNY9</accession>